<keyword evidence="7" id="KW-1185">Reference proteome</keyword>
<comment type="similarity">
    <text evidence="2">Belongs to the NAD(P)-dependent epimerase/dehydratase family. GDP-mannose 4,6-dehydratase subfamily.</text>
</comment>
<dbReference type="GO" id="GO:0008446">
    <property type="term" value="F:GDP-mannose 4,6-dehydratase activity"/>
    <property type="evidence" value="ECO:0007669"/>
    <property type="project" value="UniProtKB-EC"/>
</dbReference>
<evidence type="ECO:0000313" key="7">
    <source>
        <dbReference type="Proteomes" id="UP001314263"/>
    </source>
</evidence>
<proteinExistence type="inferred from homology"/>
<dbReference type="InterPro" id="IPR016040">
    <property type="entry name" value="NAD(P)-bd_dom"/>
</dbReference>
<dbReference type="FunFam" id="3.40.50.720:FF:000924">
    <property type="entry name" value="GDP-mannose 4,6 dehydratase"/>
    <property type="match status" value="1"/>
</dbReference>
<dbReference type="EC" id="4.2.1.47" evidence="3"/>
<dbReference type="Gene3D" id="3.90.25.10">
    <property type="entry name" value="UDP-galactose 4-epimerase, domain 1"/>
    <property type="match status" value="1"/>
</dbReference>
<sequence>MTVPSVERRTAVITGVSGQDGSYLAELLLDKGYIVHGLSRNAASCSSPNLASLMAVGAGRLFLHSCDVMDHTSVCSLLRRVRPQEVYNLAAQSHVAMSYKQPELTAAVSGLGVVNLLEAIQEAGLGDTTRFFEASSCEIFGRASRAPVDENSAKHPQTPYGKAKLLGYLAVKHYREACGMYACSGILFNHESPRRGKSFVTRKITMAVVNIKLGKEERLSLGNLDAQRDWGHAREYVYCMWLMLQQQIPADYVIGSGVNTSVRQFVEMAFERVGMSIWWEGSSNGVGNHGIINRGSHMGKTVVTVCIDFFRPIEGEMVADTSKACTELGWQRTTSLRQLVNEMVDHDMALASTAV</sequence>
<organism evidence="6 7">
    <name type="scientific">Coccomyxa viridis</name>
    <dbReference type="NCBI Taxonomy" id="1274662"/>
    <lineage>
        <taxon>Eukaryota</taxon>
        <taxon>Viridiplantae</taxon>
        <taxon>Chlorophyta</taxon>
        <taxon>core chlorophytes</taxon>
        <taxon>Trebouxiophyceae</taxon>
        <taxon>Trebouxiophyceae incertae sedis</taxon>
        <taxon>Coccomyxaceae</taxon>
        <taxon>Coccomyxa</taxon>
    </lineage>
</organism>
<comment type="cofactor">
    <cofactor evidence="1">
        <name>NADP(+)</name>
        <dbReference type="ChEBI" id="CHEBI:58349"/>
    </cofactor>
</comment>
<evidence type="ECO:0000256" key="2">
    <source>
        <dbReference type="ARBA" id="ARBA00009263"/>
    </source>
</evidence>
<dbReference type="AlphaFoldDB" id="A0AAV1HPW4"/>
<dbReference type="Pfam" id="PF16363">
    <property type="entry name" value="GDP_Man_Dehyd"/>
    <property type="match status" value="1"/>
</dbReference>
<dbReference type="InterPro" id="IPR006368">
    <property type="entry name" value="GDP_Man_deHydtase"/>
</dbReference>
<evidence type="ECO:0000313" key="6">
    <source>
        <dbReference type="EMBL" id="CAK0732926.1"/>
    </source>
</evidence>
<dbReference type="InterPro" id="IPR036291">
    <property type="entry name" value="NAD(P)-bd_dom_sf"/>
</dbReference>
<feature type="domain" description="NAD(P)-binding" evidence="5">
    <location>
        <begin position="13"/>
        <end position="343"/>
    </location>
</feature>
<keyword evidence="4" id="KW-0456">Lyase</keyword>
<dbReference type="Proteomes" id="UP001314263">
    <property type="component" value="Unassembled WGS sequence"/>
</dbReference>
<dbReference type="EMBL" id="CAUYUE010000001">
    <property type="protein sequence ID" value="CAK0732926.1"/>
    <property type="molecule type" value="Genomic_DNA"/>
</dbReference>
<dbReference type="PANTHER" id="PTHR43715">
    <property type="entry name" value="GDP-MANNOSE 4,6-DEHYDRATASE"/>
    <property type="match status" value="1"/>
</dbReference>
<dbReference type="PANTHER" id="PTHR43715:SF1">
    <property type="entry name" value="GDP-MANNOSE 4,6 DEHYDRATASE"/>
    <property type="match status" value="1"/>
</dbReference>
<evidence type="ECO:0000256" key="1">
    <source>
        <dbReference type="ARBA" id="ARBA00001937"/>
    </source>
</evidence>
<dbReference type="Gene3D" id="3.40.50.720">
    <property type="entry name" value="NAD(P)-binding Rossmann-like Domain"/>
    <property type="match status" value="1"/>
</dbReference>
<name>A0AAV1HPW4_9CHLO</name>
<dbReference type="SUPFAM" id="SSF51735">
    <property type="entry name" value="NAD(P)-binding Rossmann-fold domains"/>
    <property type="match status" value="1"/>
</dbReference>
<reference evidence="6 7" key="1">
    <citation type="submission" date="2023-10" db="EMBL/GenBank/DDBJ databases">
        <authorList>
            <person name="Maclean D."/>
            <person name="Macfadyen A."/>
        </authorList>
    </citation>
    <scope>NUCLEOTIDE SEQUENCE [LARGE SCALE GENOMIC DNA]</scope>
</reference>
<evidence type="ECO:0000259" key="5">
    <source>
        <dbReference type="Pfam" id="PF16363"/>
    </source>
</evidence>
<dbReference type="GO" id="GO:0042351">
    <property type="term" value="P:'de novo' GDP-L-fucose biosynthetic process"/>
    <property type="evidence" value="ECO:0007669"/>
    <property type="project" value="TreeGrafter"/>
</dbReference>
<accession>A0AAV1HPW4</accession>
<comment type="caution">
    <text evidence="6">The sequence shown here is derived from an EMBL/GenBank/DDBJ whole genome shotgun (WGS) entry which is preliminary data.</text>
</comment>
<evidence type="ECO:0000256" key="3">
    <source>
        <dbReference type="ARBA" id="ARBA00011989"/>
    </source>
</evidence>
<gene>
    <name evidence="6" type="ORF">CVIRNUC_000202</name>
</gene>
<dbReference type="CDD" id="cd05260">
    <property type="entry name" value="GDP_MD_SDR_e"/>
    <property type="match status" value="1"/>
</dbReference>
<protein>
    <recommendedName>
        <fullName evidence="3">GDP-mannose 4,6-dehydratase</fullName>
        <ecNumber evidence="3">4.2.1.47</ecNumber>
    </recommendedName>
</protein>
<evidence type="ECO:0000256" key="4">
    <source>
        <dbReference type="ARBA" id="ARBA00023239"/>
    </source>
</evidence>